<comment type="caution">
    <text evidence="6">The sequence shown here is derived from an EMBL/GenBank/DDBJ whole genome shotgun (WGS) entry which is preliminary data.</text>
</comment>
<dbReference type="InterPro" id="IPR003593">
    <property type="entry name" value="AAA+_ATPase"/>
</dbReference>
<dbReference type="SUPFAM" id="SSF52540">
    <property type="entry name" value="P-loop containing nucleoside triphosphate hydrolases"/>
    <property type="match status" value="1"/>
</dbReference>
<dbReference type="AlphaFoldDB" id="A0A7Y0ESR0"/>
<dbReference type="Gene3D" id="3.40.50.300">
    <property type="entry name" value="P-loop containing nucleotide triphosphate hydrolases"/>
    <property type="match status" value="1"/>
</dbReference>
<dbReference type="CDD" id="cd03257">
    <property type="entry name" value="ABC_NikE_OppD_transporters"/>
    <property type="match status" value="1"/>
</dbReference>
<dbReference type="GO" id="GO:0055085">
    <property type="term" value="P:transmembrane transport"/>
    <property type="evidence" value="ECO:0007669"/>
    <property type="project" value="UniProtKB-ARBA"/>
</dbReference>
<evidence type="ECO:0000256" key="3">
    <source>
        <dbReference type="ARBA" id="ARBA00022741"/>
    </source>
</evidence>
<sequence length="258" mass="27967">MSETVLQGRGICKSFGTKRDRRQVLFDVDIDVRERECLAIIGASGSGKSTLTRVLFGLEPADSGEITYRGQRLSPSHDSAASRALRDETGLVFQDPFGSLDPRWRVARTVGEPLRLRRDGPGDDEIVSRVDRALRAVGLDPKTFAARYPVDLSGGQAQRVAIARAIVADPCIILADEPMSAIDVAARVRILDAFAAIRQANPGMSLVMVSHDLGVVQHIADRVMVLHDGRVEESGPTARILGDPRTAYTRSLIEAASL</sequence>
<proteinExistence type="inferred from homology"/>
<dbReference type="Pfam" id="PF00005">
    <property type="entry name" value="ABC_tran"/>
    <property type="match status" value="1"/>
</dbReference>
<feature type="domain" description="ABC transporter" evidence="5">
    <location>
        <begin position="6"/>
        <end position="253"/>
    </location>
</feature>
<dbReference type="GO" id="GO:0005524">
    <property type="term" value="F:ATP binding"/>
    <property type="evidence" value="ECO:0007669"/>
    <property type="project" value="UniProtKB-KW"/>
</dbReference>
<dbReference type="GO" id="GO:0016887">
    <property type="term" value="F:ATP hydrolysis activity"/>
    <property type="evidence" value="ECO:0007669"/>
    <property type="project" value="InterPro"/>
</dbReference>
<dbReference type="InterPro" id="IPR050319">
    <property type="entry name" value="ABC_transp_ATP-bind"/>
</dbReference>
<keyword evidence="4" id="KW-0067">ATP-binding</keyword>
<dbReference type="Proteomes" id="UP000529710">
    <property type="component" value="Unassembled WGS sequence"/>
</dbReference>
<evidence type="ECO:0000256" key="4">
    <source>
        <dbReference type="ARBA" id="ARBA00022840"/>
    </source>
</evidence>
<organism evidence="6 7">
    <name type="scientific">Bifidobacterium erythrocebi</name>
    <dbReference type="NCBI Taxonomy" id="2675325"/>
    <lineage>
        <taxon>Bacteria</taxon>
        <taxon>Bacillati</taxon>
        <taxon>Actinomycetota</taxon>
        <taxon>Actinomycetes</taxon>
        <taxon>Bifidobacteriales</taxon>
        <taxon>Bifidobacteriaceae</taxon>
        <taxon>Bifidobacterium</taxon>
    </lineage>
</organism>
<dbReference type="InterPro" id="IPR017871">
    <property type="entry name" value="ABC_transporter-like_CS"/>
</dbReference>
<dbReference type="PANTHER" id="PTHR43776:SF7">
    <property type="entry name" value="D,D-DIPEPTIDE TRANSPORT ATP-BINDING PROTEIN DDPF-RELATED"/>
    <property type="match status" value="1"/>
</dbReference>
<evidence type="ECO:0000313" key="7">
    <source>
        <dbReference type="Proteomes" id="UP000529710"/>
    </source>
</evidence>
<dbReference type="PROSITE" id="PS50893">
    <property type="entry name" value="ABC_TRANSPORTER_2"/>
    <property type="match status" value="1"/>
</dbReference>
<dbReference type="PROSITE" id="PS00211">
    <property type="entry name" value="ABC_TRANSPORTER_1"/>
    <property type="match status" value="1"/>
</dbReference>
<evidence type="ECO:0000256" key="2">
    <source>
        <dbReference type="ARBA" id="ARBA00022448"/>
    </source>
</evidence>
<dbReference type="SMART" id="SM00382">
    <property type="entry name" value="AAA"/>
    <property type="match status" value="1"/>
</dbReference>
<dbReference type="InterPro" id="IPR027417">
    <property type="entry name" value="P-loop_NTPase"/>
</dbReference>
<dbReference type="RefSeq" id="WP_169078859.1">
    <property type="nucleotide sequence ID" value="NZ_JAAIIF010000006.1"/>
</dbReference>
<accession>A0A7Y0ESR0</accession>
<keyword evidence="3" id="KW-0547">Nucleotide-binding</keyword>
<dbReference type="EMBL" id="JAAIIF010000006">
    <property type="protein sequence ID" value="NMM95721.1"/>
    <property type="molecule type" value="Genomic_DNA"/>
</dbReference>
<evidence type="ECO:0000256" key="1">
    <source>
        <dbReference type="ARBA" id="ARBA00005417"/>
    </source>
</evidence>
<name>A0A7Y0ESR0_9BIFI</name>
<keyword evidence="7" id="KW-1185">Reference proteome</keyword>
<reference evidence="6 7" key="1">
    <citation type="submission" date="2020-02" db="EMBL/GenBank/DDBJ databases">
        <title>Characterization of phylogenetic diversity of novel bifidobacterial species isolated in Czech ZOOs.</title>
        <authorList>
            <person name="Lugli G.A."/>
            <person name="Vera N.B."/>
            <person name="Ventura M."/>
        </authorList>
    </citation>
    <scope>NUCLEOTIDE SEQUENCE [LARGE SCALE GENOMIC DNA]</scope>
    <source>
        <strain evidence="6 7">DSM 109960</strain>
    </source>
</reference>
<gene>
    <name evidence="6" type="ORF">G1C98_0457</name>
</gene>
<dbReference type="PANTHER" id="PTHR43776">
    <property type="entry name" value="TRANSPORT ATP-BINDING PROTEIN"/>
    <property type="match status" value="1"/>
</dbReference>
<protein>
    <submittedName>
        <fullName evidence="6">Peptide ABC transporter ATPase</fullName>
    </submittedName>
</protein>
<evidence type="ECO:0000313" key="6">
    <source>
        <dbReference type="EMBL" id="NMM95721.1"/>
    </source>
</evidence>
<comment type="similarity">
    <text evidence="1">Belongs to the ABC transporter superfamily.</text>
</comment>
<dbReference type="InterPro" id="IPR003439">
    <property type="entry name" value="ABC_transporter-like_ATP-bd"/>
</dbReference>
<keyword evidence="2" id="KW-0813">Transport</keyword>
<evidence type="ECO:0000259" key="5">
    <source>
        <dbReference type="PROSITE" id="PS50893"/>
    </source>
</evidence>